<dbReference type="Pfam" id="PF01144">
    <property type="entry name" value="CoA_trans"/>
    <property type="match status" value="1"/>
</dbReference>
<proteinExistence type="predicted"/>
<dbReference type="SMART" id="SM00882">
    <property type="entry name" value="CoA_trans"/>
    <property type="match status" value="1"/>
</dbReference>
<dbReference type="InterPro" id="IPR037171">
    <property type="entry name" value="NagB/RpiA_transferase-like"/>
</dbReference>
<name>A0A1J5IS50_9BACT</name>
<dbReference type="Proteomes" id="UP000183245">
    <property type="component" value="Unassembled WGS sequence"/>
</dbReference>
<evidence type="ECO:0008006" key="3">
    <source>
        <dbReference type="Google" id="ProtNLM"/>
    </source>
</evidence>
<dbReference type="AlphaFoldDB" id="A0A1J5IS50"/>
<dbReference type="SUPFAM" id="SSF100950">
    <property type="entry name" value="NagB/RpiA/CoA transferase-like"/>
    <property type="match status" value="1"/>
</dbReference>
<accession>A0A1J5IS50</accession>
<dbReference type="PANTHER" id="PTHR43293">
    <property type="entry name" value="ACETATE COA-TRANSFERASE YDIF"/>
    <property type="match status" value="1"/>
</dbReference>
<dbReference type="GO" id="GO:0008410">
    <property type="term" value="F:CoA-transferase activity"/>
    <property type="evidence" value="ECO:0007669"/>
    <property type="project" value="InterPro"/>
</dbReference>
<gene>
    <name evidence="1" type="ORF">AUK40_05420</name>
</gene>
<evidence type="ECO:0000313" key="2">
    <source>
        <dbReference type="Proteomes" id="UP000183245"/>
    </source>
</evidence>
<protein>
    <recommendedName>
        <fullName evidence="3">Glutaconate CoA-transferase</fullName>
    </recommendedName>
</protein>
<dbReference type="InterPro" id="IPR004165">
    <property type="entry name" value="CoA_trans_fam_I"/>
</dbReference>
<dbReference type="Gene3D" id="3.40.1080.10">
    <property type="entry name" value="Glutaconate Coenzyme A-transferase"/>
    <property type="match status" value="1"/>
</dbReference>
<sequence>MVKKTDTKIISIKKAVSWIKDGMTVALGEFSYQNLPMEVVREIIRTRKKDLTIISGPTSGLATDMLISAGCVSRVVTAGVGFEDVAGIAPGFRSACERGTLEVWECDECMWQAGLEAAARGQPFALWQGGIGSDIPSLNPSIHLVVVSPAGEVKRVRSLGNAARRAKATGGQIFLQIPPIVPDITFIHAATADELGFVQYPQKRYLGRVFNEKLLSEATRGPVIATVEKIVSHEQIMKHPELTVIRNAWVAQAPRGAWPGGCNGVYPPDLKAYRAYVRSGGDVHLFLGEGTV</sequence>
<dbReference type="PANTHER" id="PTHR43293:SF3">
    <property type="entry name" value="CHOLESTEROL RING-CLEAVING HYDROLASE IPDB SUBUNIT"/>
    <property type="match status" value="1"/>
</dbReference>
<organism evidence="1 2">
    <name type="scientific">Candidatus Wirthbacteria bacterium CG2_30_54_11</name>
    <dbReference type="NCBI Taxonomy" id="1817892"/>
    <lineage>
        <taxon>Bacteria</taxon>
        <taxon>Candidatus Wirthbacteria</taxon>
    </lineage>
</organism>
<reference evidence="1 2" key="1">
    <citation type="journal article" date="2016" name="Environ. Microbiol.">
        <title>Genomic resolution of a cold subsurface aquifer community provides metabolic insights for novel microbes adapted to high CO concentrations.</title>
        <authorList>
            <person name="Probst A.J."/>
            <person name="Castelle C.J."/>
            <person name="Singh A."/>
            <person name="Brown C.T."/>
            <person name="Anantharaman K."/>
            <person name="Sharon I."/>
            <person name="Hug L.A."/>
            <person name="Burstein D."/>
            <person name="Emerson J.B."/>
            <person name="Thomas B.C."/>
            <person name="Banfield J.F."/>
        </authorList>
    </citation>
    <scope>NUCLEOTIDE SEQUENCE [LARGE SCALE GENOMIC DNA]</scope>
    <source>
        <strain evidence="1">CG2_30_54_11</strain>
    </source>
</reference>
<dbReference type="STRING" id="1817892.AUK40_05420"/>
<comment type="caution">
    <text evidence="1">The sequence shown here is derived from an EMBL/GenBank/DDBJ whole genome shotgun (WGS) entry which is preliminary data.</text>
</comment>
<dbReference type="EMBL" id="MNZT01000096">
    <property type="protein sequence ID" value="OIP95999.1"/>
    <property type="molecule type" value="Genomic_DNA"/>
</dbReference>
<evidence type="ECO:0000313" key="1">
    <source>
        <dbReference type="EMBL" id="OIP95999.1"/>
    </source>
</evidence>